<dbReference type="InterPro" id="IPR041464">
    <property type="entry name" value="TubC_N"/>
</dbReference>
<proteinExistence type="predicted"/>
<dbReference type="FunFam" id="3.30.300.30:FF:000010">
    <property type="entry name" value="Enterobactin synthetase component F"/>
    <property type="match status" value="1"/>
</dbReference>
<name>A0A1Z4N4P9_9CYAN</name>
<dbReference type="SMART" id="SM00823">
    <property type="entry name" value="PKS_PP"/>
    <property type="match status" value="1"/>
</dbReference>
<evidence type="ECO:0000256" key="3">
    <source>
        <dbReference type="ARBA" id="ARBA00022553"/>
    </source>
</evidence>
<dbReference type="GO" id="GO:0072330">
    <property type="term" value="P:monocarboxylic acid biosynthetic process"/>
    <property type="evidence" value="ECO:0007669"/>
    <property type="project" value="UniProtKB-ARBA"/>
</dbReference>
<dbReference type="SUPFAM" id="SSF56801">
    <property type="entry name" value="Acetyl-CoA synthetase-like"/>
    <property type="match status" value="1"/>
</dbReference>
<dbReference type="SUPFAM" id="SSF47336">
    <property type="entry name" value="ACP-like"/>
    <property type="match status" value="1"/>
</dbReference>
<dbReference type="GO" id="GO:0044550">
    <property type="term" value="P:secondary metabolite biosynthetic process"/>
    <property type="evidence" value="ECO:0007669"/>
    <property type="project" value="TreeGrafter"/>
</dbReference>
<dbReference type="InterPro" id="IPR001242">
    <property type="entry name" value="Condensation_dom"/>
</dbReference>
<dbReference type="RefSeq" id="WP_096579711.1">
    <property type="nucleotide sequence ID" value="NZ_CAWNJS010000001.1"/>
</dbReference>
<dbReference type="Pfam" id="PF13193">
    <property type="entry name" value="AMP-binding_C"/>
    <property type="match status" value="1"/>
</dbReference>
<comment type="cofactor">
    <cofactor evidence="1">
        <name>pantetheine 4'-phosphate</name>
        <dbReference type="ChEBI" id="CHEBI:47942"/>
    </cofactor>
</comment>
<dbReference type="Gene3D" id="1.10.1200.10">
    <property type="entry name" value="ACP-like"/>
    <property type="match status" value="1"/>
</dbReference>
<dbReference type="InterPro" id="IPR025110">
    <property type="entry name" value="AMP-bd_C"/>
</dbReference>
<dbReference type="Gene3D" id="3.30.559.10">
    <property type="entry name" value="Chloramphenicol acetyltransferase-like domain"/>
    <property type="match status" value="2"/>
</dbReference>
<keyword evidence="6" id="KW-1185">Reference proteome</keyword>
<dbReference type="PANTHER" id="PTHR45527">
    <property type="entry name" value="NONRIBOSOMAL PEPTIDE SYNTHETASE"/>
    <property type="match status" value="1"/>
</dbReference>
<dbReference type="Gene3D" id="3.40.50.980">
    <property type="match status" value="2"/>
</dbReference>
<protein>
    <submittedName>
        <fullName evidence="5">Amino acid adenylation domain-containing protein</fullName>
    </submittedName>
</protein>
<dbReference type="CDD" id="cd12117">
    <property type="entry name" value="A_NRPS_Srf_like"/>
    <property type="match status" value="1"/>
</dbReference>
<dbReference type="NCBIfam" id="TIGR01733">
    <property type="entry name" value="AA-adenyl-dom"/>
    <property type="match status" value="1"/>
</dbReference>
<dbReference type="GO" id="GO:0008610">
    <property type="term" value="P:lipid biosynthetic process"/>
    <property type="evidence" value="ECO:0007669"/>
    <property type="project" value="UniProtKB-ARBA"/>
</dbReference>
<evidence type="ECO:0000256" key="1">
    <source>
        <dbReference type="ARBA" id="ARBA00001957"/>
    </source>
</evidence>
<dbReference type="InterPro" id="IPR023213">
    <property type="entry name" value="CAT-like_dom_sf"/>
</dbReference>
<reference evidence="5 6" key="1">
    <citation type="submission" date="2017-06" db="EMBL/GenBank/DDBJ databases">
        <title>Genome sequencing of cyanobaciteial culture collection at National Institute for Environmental Studies (NIES).</title>
        <authorList>
            <person name="Hirose Y."/>
            <person name="Shimura Y."/>
            <person name="Fujisawa T."/>
            <person name="Nakamura Y."/>
            <person name="Kawachi M."/>
        </authorList>
    </citation>
    <scope>NUCLEOTIDE SEQUENCE [LARGE SCALE GENOMIC DNA]</scope>
    <source>
        <strain evidence="5 6">NIES-37</strain>
    </source>
</reference>
<dbReference type="GO" id="GO:0043041">
    <property type="term" value="P:amino acid activation for nonribosomal peptide biosynthetic process"/>
    <property type="evidence" value="ECO:0007669"/>
    <property type="project" value="TreeGrafter"/>
</dbReference>
<evidence type="ECO:0000313" key="5">
    <source>
        <dbReference type="EMBL" id="BAZ00661.1"/>
    </source>
</evidence>
<dbReference type="InterPro" id="IPR000873">
    <property type="entry name" value="AMP-dep_synth/lig_dom"/>
</dbReference>
<dbReference type="PROSITE" id="PS50075">
    <property type="entry name" value="CARRIER"/>
    <property type="match status" value="1"/>
</dbReference>
<dbReference type="Pfam" id="PF18563">
    <property type="entry name" value="TubC_N"/>
    <property type="match status" value="1"/>
</dbReference>
<dbReference type="EMBL" id="AP018248">
    <property type="protein sequence ID" value="BAZ00661.1"/>
    <property type="molecule type" value="Genomic_DNA"/>
</dbReference>
<dbReference type="InterPro" id="IPR036736">
    <property type="entry name" value="ACP-like_sf"/>
</dbReference>
<dbReference type="FunFam" id="3.40.50.980:FF:000001">
    <property type="entry name" value="Non-ribosomal peptide synthetase"/>
    <property type="match status" value="1"/>
</dbReference>
<gene>
    <name evidence="5" type="ORF">NIES37_46560</name>
</gene>
<keyword evidence="3" id="KW-0597">Phosphoprotein</keyword>
<dbReference type="InterPro" id="IPR020806">
    <property type="entry name" value="PKS_PP-bd"/>
</dbReference>
<dbReference type="Gene3D" id="2.30.38.10">
    <property type="entry name" value="Luciferase, Domain 3"/>
    <property type="match status" value="1"/>
</dbReference>
<dbReference type="SUPFAM" id="SSF52777">
    <property type="entry name" value="CoA-dependent acyltransferases"/>
    <property type="match status" value="4"/>
</dbReference>
<dbReference type="FunFam" id="2.30.38.10:FF:000001">
    <property type="entry name" value="Non-ribosomal peptide synthetase PvdI"/>
    <property type="match status" value="1"/>
</dbReference>
<evidence type="ECO:0000259" key="4">
    <source>
        <dbReference type="PROSITE" id="PS50075"/>
    </source>
</evidence>
<dbReference type="FunFam" id="1.10.1200.10:FF:000016">
    <property type="entry name" value="Non-ribosomal peptide synthase"/>
    <property type="match status" value="1"/>
</dbReference>
<evidence type="ECO:0000256" key="2">
    <source>
        <dbReference type="ARBA" id="ARBA00022450"/>
    </source>
</evidence>
<dbReference type="GO" id="GO:0031177">
    <property type="term" value="F:phosphopantetheine binding"/>
    <property type="evidence" value="ECO:0007669"/>
    <property type="project" value="InterPro"/>
</dbReference>
<dbReference type="Pfam" id="PF00550">
    <property type="entry name" value="PP-binding"/>
    <property type="match status" value="1"/>
</dbReference>
<dbReference type="Gene3D" id="1.10.10.1830">
    <property type="entry name" value="Non-ribosomal peptide synthase, adenylation domain"/>
    <property type="match status" value="1"/>
</dbReference>
<dbReference type="InterPro" id="IPR010071">
    <property type="entry name" value="AA_adenyl_dom"/>
</dbReference>
<dbReference type="Proteomes" id="UP000218785">
    <property type="component" value="Chromosome"/>
</dbReference>
<evidence type="ECO:0000313" key="6">
    <source>
        <dbReference type="Proteomes" id="UP000218785"/>
    </source>
</evidence>
<organism evidence="5 6">
    <name type="scientific">Tolypothrix tenuis PCC 7101</name>
    <dbReference type="NCBI Taxonomy" id="231146"/>
    <lineage>
        <taxon>Bacteria</taxon>
        <taxon>Bacillati</taxon>
        <taxon>Cyanobacteriota</taxon>
        <taxon>Cyanophyceae</taxon>
        <taxon>Nostocales</taxon>
        <taxon>Tolypothrichaceae</taxon>
        <taxon>Tolypothrix</taxon>
    </lineage>
</organism>
<dbReference type="PANTHER" id="PTHR45527:SF1">
    <property type="entry name" value="FATTY ACID SYNTHASE"/>
    <property type="match status" value="1"/>
</dbReference>
<keyword evidence="2" id="KW-0596">Phosphopantetheine</keyword>
<accession>A0A1Z4N4P9</accession>
<dbReference type="Gene3D" id="3.30.300.30">
    <property type="match status" value="1"/>
</dbReference>
<dbReference type="Pfam" id="PF00501">
    <property type="entry name" value="AMP-binding"/>
    <property type="match status" value="1"/>
</dbReference>
<dbReference type="Pfam" id="PF00668">
    <property type="entry name" value="Condensation"/>
    <property type="match status" value="2"/>
</dbReference>
<dbReference type="InterPro" id="IPR045851">
    <property type="entry name" value="AMP-bd_C_sf"/>
</dbReference>
<dbReference type="Gene3D" id="3.30.559.30">
    <property type="entry name" value="Nonribosomal peptide synthetase, condensation domain"/>
    <property type="match status" value="2"/>
</dbReference>
<dbReference type="InterPro" id="IPR044894">
    <property type="entry name" value="TubC_N_sf"/>
</dbReference>
<sequence>MKTVDELLSELWSLNVKLWTEGNSLRYSDKEILSPNLLAQLRSQEAEILAVLNPSFSYLVRSSEGSTSYSALSHGQQALWFLYQMAPESVAYNIFQTVRIKSDLDIEAWQRAWQKISDRYAILRTTYTIRNGQPVQQIHEQKKVDLEVIDAFGWSQEDLNTQIYQQTDCPFQLQSGPVLRVRLFTNTSQGNVQLIVMHQIAGDMWSLDLLLQEFQVFYAAEINTEGKFSNSVPALSYQYTDYVSSHSQKLETRQEKLWEYWQTQLEGELPILDLHTDKPRPPVQSYQGNTAIFKLDIELIAQLKQLQKSQKVPLYIIMQAAFFVLLYRYTGQEEILLGTTMTGRSASREFHQIIGYLSNIAVLRGYLAPQLTFRELLSQLNQIFLGALRHQDVPFSLLVEKLKIKRDRSRFPVVSACFSWHKHRLKSTPALEMEILPIGSQRGSIFDINCKLTQVNHEYYLVWEYSSDLFDAEAIAKMQSHYQTLLAGIVSNPDQTVGELPLLTTAERHQLLIEWNNTSTEYPQKSIHQLFTEQVELTPDAVALVFAEQKLTYRELNQKANQLAHYLQSLGVGTEVLVGICVERSLEMIIGLLGILKAGGVYVPLDSTSTQEHIEYIFAETQISILLTQTHLRESLPVNAIHPICLDGDWNLIAEHSQDNPSVPVTSANLAYLMYTFTDEEYKGVSIIHRGVVRLVKNNNYANFSSEDVFVQLAPISFDAATLEIWGSLLNGAALIILPPQKSKLSDLAQAIKEHQVTTLWLSAGLFDSMVDEQIADVKQLKQLLTGGDFLSVYHVKKLLQAAPELKLINAYGPTENTTFTCCYHITEISHIDKAIPIGRPIANTQVYVLDKELQPLPVGIPGELYIGGDGLAQDYFQQPDLTAKAFIANPFQPETRLYKTGDLARYLSDGNIEFMGKIEQQVKIRGLRIELEEIETALSQHPKVQQAVVTINNNESGNPYLVAYIVPEPHPKKATTSNLKSTALRRFLQQQLPEYMVPTTYVILKQIPLTSEGKVNRQALPEPHLYLVELENKFVPPRTPTEAVIADIIATVLNLEEIGINDNFFALGGNSLLAIQVIYRLRQAYQLDLPLRCLFAAPTVAELENFITNYRQTELGEIVPTIDLTSQHQTEFPLSFAQARLWLLDQMIGKSATYNVSFATRIVGNLDINALERSLCEIVQRHTSLRTNFQVVKGLSVQVINPKATLTLPVVNLQSSPEPENEIYRLAKIEAHIPFNLASDSLIRVKLLQLSPEEYVLLLTTHTIVCDRWSIRILQQELAILYPAFSAGQPSSLPDLPFQYVDYTLWQWKSLSTKILQQQINYWNRQLSGVKPVLELPTDRPRKPLQKIKGSSLKIEIDHQLSRQLKILSQQSGVTLSTTLLTVLSVLLFRYSEQKDILIGTPIANRHQDTESIIGFFGNLLVLRIHIRENPTFSELLTHVQQVTLAAYAHQDVPFEQIIKILQPESSFHQNPLVQVLYKLESSSFSWEIPGLTVTPLEIEKMTAKLDLSLLMTETASGIKGIWEYNNDLFDCETIIRMSEHFQTLLAAIVSNPHQEIKQVSLLLVRN</sequence>
<dbReference type="InterPro" id="IPR009081">
    <property type="entry name" value="PP-bd_ACP"/>
</dbReference>
<dbReference type="KEGG" id="ttq:NIES37_46560"/>
<dbReference type="GO" id="GO:0005829">
    <property type="term" value="C:cytosol"/>
    <property type="evidence" value="ECO:0007669"/>
    <property type="project" value="TreeGrafter"/>
</dbReference>
<dbReference type="GO" id="GO:0003824">
    <property type="term" value="F:catalytic activity"/>
    <property type="evidence" value="ECO:0007669"/>
    <property type="project" value="InterPro"/>
</dbReference>
<feature type="domain" description="Carrier" evidence="4">
    <location>
        <begin position="1037"/>
        <end position="1112"/>
    </location>
</feature>
<dbReference type="CDD" id="cd19531">
    <property type="entry name" value="LCL_NRPS-like"/>
    <property type="match status" value="2"/>
</dbReference>